<accession>A0A099NSA5</accession>
<organism evidence="1 2">
    <name type="scientific">Pichia kudriavzevii</name>
    <name type="common">Yeast</name>
    <name type="synonym">Issatchenkia orientalis</name>
    <dbReference type="NCBI Taxonomy" id="4909"/>
    <lineage>
        <taxon>Eukaryota</taxon>
        <taxon>Fungi</taxon>
        <taxon>Dikarya</taxon>
        <taxon>Ascomycota</taxon>
        <taxon>Saccharomycotina</taxon>
        <taxon>Pichiomycetes</taxon>
        <taxon>Pichiales</taxon>
        <taxon>Pichiaceae</taxon>
        <taxon>Pichia</taxon>
    </lineage>
</organism>
<gene>
    <name evidence="1" type="ORF">JL09_g6065</name>
</gene>
<dbReference type="Proteomes" id="UP000029867">
    <property type="component" value="Unassembled WGS sequence"/>
</dbReference>
<name>A0A099NSA5_PICKU</name>
<protein>
    <submittedName>
        <fullName evidence="1">Uncharacterized protein</fullName>
    </submittedName>
</protein>
<proteinExistence type="predicted"/>
<dbReference type="EMBL" id="JQFK01001285">
    <property type="protein sequence ID" value="KGK34786.1"/>
    <property type="molecule type" value="Genomic_DNA"/>
</dbReference>
<comment type="caution">
    <text evidence="1">The sequence shown here is derived from an EMBL/GenBank/DDBJ whole genome shotgun (WGS) entry which is preliminary data.</text>
</comment>
<reference evidence="2" key="1">
    <citation type="journal article" date="2014" name="Microb. Cell Fact.">
        <title>Exploiting Issatchenkia orientalis SD108 for succinic acid production.</title>
        <authorList>
            <person name="Xiao H."/>
            <person name="Shao Z."/>
            <person name="Jiang Y."/>
            <person name="Dole S."/>
            <person name="Zhao H."/>
        </authorList>
    </citation>
    <scope>NUCLEOTIDE SEQUENCE [LARGE SCALE GENOMIC DNA]</scope>
    <source>
        <strain evidence="2">SD108</strain>
    </source>
</reference>
<feature type="non-terminal residue" evidence="1">
    <location>
        <position position="1"/>
    </location>
</feature>
<sequence>GPADEPGLDEPADEAPDAESVVDVVRLYVALLEENVSGLLVVGLIADVGGLMVGVVWDETLLELVDSLFRGLVEEFTSTDDELVDDILGVVCLDWVEVIDSDVVVPVLEVEKLDDFVPSFEVDAEVEASLEMSVDVVNMDDEELSEVSVEASEVVVLSVGVTLELVGSL</sequence>
<dbReference type="AlphaFoldDB" id="A0A099NSA5"/>
<evidence type="ECO:0000313" key="2">
    <source>
        <dbReference type="Proteomes" id="UP000029867"/>
    </source>
</evidence>
<evidence type="ECO:0000313" key="1">
    <source>
        <dbReference type="EMBL" id="KGK34786.1"/>
    </source>
</evidence>
<dbReference type="HOGENOM" id="CLU_1582353_0_0_1"/>